<evidence type="ECO:0000256" key="5">
    <source>
        <dbReference type="ARBA" id="ARBA00023242"/>
    </source>
</evidence>
<evidence type="ECO:0000256" key="2">
    <source>
        <dbReference type="ARBA" id="ARBA00023015"/>
    </source>
</evidence>
<comment type="subcellular location">
    <subcellularLocation>
        <location evidence="1">Nucleus</location>
    </subcellularLocation>
</comment>
<proteinExistence type="predicted"/>
<feature type="domain" description="MADS-box" evidence="6">
    <location>
        <begin position="1"/>
        <end position="61"/>
    </location>
</feature>
<dbReference type="InterPro" id="IPR050142">
    <property type="entry name" value="MADS-box/MEF2_TF"/>
</dbReference>
<dbReference type="SMART" id="SM00432">
    <property type="entry name" value="MADS"/>
    <property type="match status" value="1"/>
</dbReference>
<keyword evidence="4" id="KW-0804">Transcription</keyword>
<evidence type="ECO:0000256" key="1">
    <source>
        <dbReference type="ARBA" id="ARBA00004123"/>
    </source>
</evidence>
<dbReference type="GO" id="GO:0046983">
    <property type="term" value="F:protein dimerization activity"/>
    <property type="evidence" value="ECO:0007669"/>
    <property type="project" value="InterPro"/>
</dbReference>
<reference evidence="7" key="1">
    <citation type="submission" date="2022-12" db="EMBL/GenBank/DDBJ databases">
        <title>Draft genome assemblies for two species of Escallonia (Escalloniales).</title>
        <authorList>
            <person name="Chanderbali A."/>
            <person name="Dervinis C."/>
            <person name="Anghel I."/>
            <person name="Soltis D."/>
            <person name="Soltis P."/>
            <person name="Zapata F."/>
        </authorList>
    </citation>
    <scope>NUCLEOTIDE SEQUENCE</scope>
    <source>
        <strain evidence="7">UCBG64.0493</strain>
        <tissue evidence="7">Leaf</tissue>
    </source>
</reference>
<dbReference type="PROSITE" id="PS50066">
    <property type="entry name" value="MADS_BOX_2"/>
    <property type="match status" value="1"/>
</dbReference>
<accession>A0AA88XGQ0</accession>
<sequence length="80" mass="9409">MGRIKVVLKRLERRRSRQSTYCKRRNGLIKKAHELSKLCETDVALLMFSPSGKPVLYHGDNRYVSVLVFSKFHWSTTRNN</sequence>
<dbReference type="EMBL" id="JAVXUP010000021">
    <property type="protein sequence ID" value="KAK3042398.1"/>
    <property type="molecule type" value="Genomic_DNA"/>
</dbReference>
<evidence type="ECO:0000256" key="4">
    <source>
        <dbReference type="ARBA" id="ARBA00023163"/>
    </source>
</evidence>
<keyword evidence="5" id="KW-0539">Nucleus</keyword>
<comment type="caution">
    <text evidence="7">The sequence shown here is derived from an EMBL/GenBank/DDBJ whole genome shotgun (WGS) entry which is preliminary data.</text>
</comment>
<evidence type="ECO:0000259" key="6">
    <source>
        <dbReference type="PROSITE" id="PS50066"/>
    </source>
</evidence>
<organism evidence="7 8">
    <name type="scientific">Escallonia herrerae</name>
    <dbReference type="NCBI Taxonomy" id="1293975"/>
    <lineage>
        <taxon>Eukaryota</taxon>
        <taxon>Viridiplantae</taxon>
        <taxon>Streptophyta</taxon>
        <taxon>Embryophyta</taxon>
        <taxon>Tracheophyta</taxon>
        <taxon>Spermatophyta</taxon>
        <taxon>Magnoliopsida</taxon>
        <taxon>eudicotyledons</taxon>
        <taxon>Gunneridae</taxon>
        <taxon>Pentapetalae</taxon>
        <taxon>asterids</taxon>
        <taxon>campanulids</taxon>
        <taxon>Escalloniales</taxon>
        <taxon>Escalloniaceae</taxon>
        <taxon>Escallonia</taxon>
    </lineage>
</organism>
<dbReference type="PRINTS" id="PR00404">
    <property type="entry name" value="MADSDOMAIN"/>
</dbReference>
<keyword evidence="2" id="KW-0805">Transcription regulation</keyword>
<evidence type="ECO:0000313" key="8">
    <source>
        <dbReference type="Proteomes" id="UP001188597"/>
    </source>
</evidence>
<keyword evidence="8" id="KW-1185">Reference proteome</keyword>
<gene>
    <name evidence="7" type="ORF">RJ639_002444</name>
</gene>
<dbReference type="GO" id="GO:0005634">
    <property type="term" value="C:nucleus"/>
    <property type="evidence" value="ECO:0007669"/>
    <property type="project" value="UniProtKB-SubCell"/>
</dbReference>
<dbReference type="SUPFAM" id="SSF55455">
    <property type="entry name" value="SRF-like"/>
    <property type="match status" value="1"/>
</dbReference>
<dbReference type="AlphaFoldDB" id="A0AA88XGQ0"/>
<evidence type="ECO:0000256" key="3">
    <source>
        <dbReference type="ARBA" id="ARBA00023125"/>
    </source>
</evidence>
<dbReference type="Proteomes" id="UP001188597">
    <property type="component" value="Unassembled WGS sequence"/>
</dbReference>
<protein>
    <recommendedName>
        <fullName evidence="6">MADS-box domain-containing protein</fullName>
    </recommendedName>
</protein>
<dbReference type="InterPro" id="IPR002100">
    <property type="entry name" value="TF_MADSbox"/>
</dbReference>
<dbReference type="InterPro" id="IPR036879">
    <property type="entry name" value="TF_MADSbox_sf"/>
</dbReference>
<dbReference type="Gene3D" id="3.40.1810.10">
    <property type="entry name" value="Transcription factor, MADS-box"/>
    <property type="match status" value="1"/>
</dbReference>
<dbReference type="PANTHER" id="PTHR48019">
    <property type="entry name" value="SERUM RESPONSE FACTOR HOMOLOG"/>
    <property type="match status" value="1"/>
</dbReference>
<keyword evidence="3" id="KW-0238">DNA-binding</keyword>
<name>A0AA88XGQ0_9ASTE</name>
<dbReference type="GO" id="GO:0003677">
    <property type="term" value="F:DNA binding"/>
    <property type="evidence" value="ECO:0007669"/>
    <property type="project" value="UniProtKB-KW"/>
</dbReference>
<dbReference type="Pfam" id="PF00319">
    <property type="entry name" value="SRF-TF"/>
    <property type="match status" value="1"/>
</dbReference>
<evidence type="ECO:0000313" key="7">
    <source>
        <dbReference type="EMBL" id="KAK3042398.1"/>
    </source>
</evidence>